<protein>
    <submittedName>
        <fullName evidence="1">Phage tail sheath family protein</fullName>
    </submittedName>
</protein>
<accession>A0A3A6WL12</accession>
<gene>
    <name evidence="1" type="ORF">D2965_05890</name>
</gene>
<sequence>MVGNYRHGIYTREVPTSLISMTEATAALPVYVGTAPVHLATDPAEANKAVLCYNYASATTQLGYSKEWDKYTLCEAMYSQFSLFGMAPVIFINVLDPKKHKKTLASTQKQIQDKVVTIEDPVLLNTLKVSATNGGAASTINVDYTATFNDEGKLLIGIVSTGALNSATSVWVSYDYVDPSMVTADDIVGGVDTEGKRKGLELINEVFPRFGLIPGNLLAPGWSHNTLVAAVMKAKETTINGMFQAMSLCDAPTDEIKKATAVSEWKNKKNYVDERQILCWPKVALANRQFHLSTQLAGLMAKTDAKYDDIPYKSPSNESLQADSAVLKDGTEIYLGPDEAAYLNGQGVVTALNFIGGWRAWGNRTTAYPSNTDVKDSFIPVRRMFNWVSNTLITSFWSKIDDPGNKRLINNVVNSANAWLNGHVASGALLGARVEFLESENPITDLLNGIYRFHVYLGVPTPAREIDFIQEYDSSYMSTLFN</sequence>
<comment type="caution">
    <text evidence="1">The sequence shown here is derived from an EMBL/GenBank/DDBJ whole genome shotgun (WGS) entry which is preliminary data.</text>
</comment>
<dbReference type="InterPro" id="IPR052042">
    <property type="entry name" value="Tail_sheath_structural"/>
</dbReference>
<evidence type="ECO:0000313" key="1">
    <source>
        <dbReference type="EMBL" id="RJY50390.1"/>
    </source>
</evidence>
<dbReference type="Proteomes" id="UP000277803">
    <property type="component" value="Unassembled WGS sequence"/>
</dbReference>
<dbReference type="PANTHER" id="PTHR35861:SF2">
    <property type="entry name" value="FELS-2 PROPHAGE PROTEIN"/>
    <property type="match status" value="1"/>
</dbReference>
<dbReference type="AlphaFoldDB" id="A0A3A6WL12"/>
<reference evidence="1 2" key="1">
    <citation type="submission" date="2018-09" db="EMBL/GenBank/DDBJ databases">
        <title>Genome sequence of Veillonella atypica isolated from periodontal Korean patients.</title>
        <authorList>
            <person name="Lee J.-H."/>
            <person name="Moon J.-H."/>
            <person name="Shin S.-Y."/>
        </authorList>
    </citation>
    <scope>NUCLEOTIDE SEQUENCE [LARGE SCALE GENOMIC DNA]</scope>
    <source>
        <strain evidence="1 2">KHUD_V1</strain>
    </source>
</reference>
<dbReference type="EMBL" id="QXZZ01000028">
    <property type="protein sequence ID" value="RJY50390.1"/>
    <property type="molecule type" value="Genomic_DNA"/>
</dbReference>
<proteinExistence type="predicted"/>
<evidence type="ECO:0000313" key="2">
    <source>
        <dbReference type="Proteomes" id="UP000277803"/>
    </source>
</evidence>
<organism evidence="1 2">
    <name type="scientific">Veillonella atypica</name>
    <dbReference type="NCBI Taxonomy" id="39777"/>
    <lineage>
        <taxon>Bacteria</taxon>
        <taxon>Bacillati</taxon>
        <taxon>Bacillota</taxon>
        <taxon>Negativicutes</taxon>
        <taxon>Veillonellales</taxon>
        <taxon>Veillonellaceae</taxon>
        <taxon>Veillonella</taxon>
    </lineage>
</organism>
<dbReference type="PANTHER" id="PTHR35861">
    <property type="match status" value="1"/>
</dbReference>
<name>A0A3A6WL12_9FIRM</name>